<feature type="non-terminal residue" evidence="2">
    <location>
        <position position="109"/>
    </location>
</feature>
<feature type="compositionally biased region" description="Low complexity" evidence="1">
    <location>
        <begin position="78"/>
        <end position="93"/>
    </location>
</feature>
<gene>
    <name evidence="2" type="ORF">PCOR1329_LOCUS79983</name>
</gene>
<dbReference type="Proteomes" id="UP001189429">
    <property type="component" value="Unassembled WGS sequence"/>
</dbReference>
<proteinExistence type="predicted"/>
<organism evidence="2 3">
    <name type="scientific">Prorocentrum cordatum</name>
    <dbReference type="NCBI Taxonomy" id="2364126"/>
    <lineage>
        <taxon>Eukaryota</taxon>
        <taxon>Sar</taxon>
        <taxon>Alveolata</taxon>
        <taxon>Dinophyceae</taxon>
        <taxon>Prorocentrales</taxon>
        <taxon>Prorocentraceae</taxon>
        <taxon>Prorocentrum</taxon>
    </lineage>
</organism>
<feature type="compositionally biased region" description="Basic and acidic residues" evidence="1">
    <location>
        <begin position="100"/>
        <end position="109"/>
    </location>
</feature>
<reference evidence="2" key="1">
    <citation type="submission" date="2023-10" db="EMBL/GenBank/DDBJ databases">
        <authorList>
            <person name="Chen Y."/>
            <person name="Shah S."/>
            <person name="Dougan E. K."/>
            <person name="Thang M."/>
            <person name="Chan C."/>
        </authorList>
    </citation>
    <scope>NUCLEOTIDE SEQUENCE [LARGE SCALE GENOMIC DNA]</scope>
</reference>
<keyword evidence="3" id="KW-1185">Reference proteome</keyword>
<comment type="caution">
    <text evidence="2">The sequence shown here is derived from an EMBL/GenBank/DDBJ whole genome shotgun (WGS) entry which is preliminary data.</text>
</comment>
<evidence type="ECO:0000313" key="3">
    <source>
        <dbReference type="Proteomes" id="UP001189429"/>
    </source>
</evidence>
<protein>
    <submittedName>
        <fullName evidence="2">Uncharacterized protein</fullName>
    </submittedName>
</protein>
<dbReference type="EMBL" id="CAUYUJ010021284">
    <property type="protein sequence ID" value="CAK0903775.1"/>
    <property type="molecule type" value="Genomic_DNA"/>
</dbReference>
<evidence type="ECO:0000256" key="1">
    <source>
        <dbReference type="SAM" id="MobiDB-lite"/>
    </source>
</evidence>
<accession>A0ABN9XUP6</accession>
<sequence length="109" mass="11900">MWDESQPPLEESANTFEHLEGREGLEGAQGWGGGRRLSFSPDGGLRSARPAVGPSSFGKLSPGLRSARRRPPRHQEVGARAGAAGRSVRSSVGWHRPGCRRFERWPQGK</sequence>
<evidence type="ECO:0000313" key="2">
    <source>
        <dbReference type="EMBL" id="CAK0903775.1"/>
    </source>
</evidence>
<name>A0ABN9XUP6_9DINO</name>
<feature type="region of interest" description="Disordered" evidence="1">
    <location>
        <begin position="1"/>
        <end position="109"/>
    </location>
</feature>